<dbReference type="PANTHER" id="PTHR14226:SF76">
    <property type="entry name" value="NTE FAMILY PROTEIN RSSA"/>
    <property type="match status" value="1"/>
</dbReference>
<reference evidence="8" key="1">
    <citation type="journal article" date="2019" name="Int. J. Syst. Evol. Microbiol.">
        <title>The Global Catalogue of Microorganisms (GCM) 10K type strain sequencing project: providing services to taxonomists for standard genome sequencing and annotation.</title>
        <authorList>
            <consortium name="The Broad Institute Genomics Platform"/>
            <consortium name="The Broad Institute Genome Sequencing Center for Infectious Disease"/>
            <person name="Wu L."/>
            <person name="Ma J."/>
        </authorList>
    </citation>
    <scope>NUCLEOTIDE SEQUENCE [LARGE SCALE GENOMIC DNA]</scope>
    <source>
        <strain evidence="8">KCTC 42255</strain>
    </source>
</reference>
<feature type="active site" description="Proton acceptor" evidence="4">
    <location>
        <position position="211"/>
    </location>
</feature>
<feature type="chain" id="PRO_5045183290" evidence="5">
    <location>
        <begin position="21"/>
        <end position="749"/>
    </location>
</feature>
<dbReference type="PROSITE" id="PS51635">
    <property type="entry name" value="PNPLA"/>
    <property type="match status" value="1"/>
</dbReference>
<dbReference type="RefSeq" id="WP_379047570.1">
    <property type="nucleotide sequence ID" value="NZ_JBHULZ010000041.1"/>
</dbReference>
<keyword evidence="3 4" id="KW-0443">Lipid metabolism</keyword>
<dbReference type="CDD" id="cd07205">
    <property type="entry name" value="Pat_PNPLA6_PNPLA7_NTE1_like"/>
    <property type="match status" value="1"/>
</dbReference>
<dbReference type="EMBL" id="JBHULZ010000041">
    <property type="protein sequence ID" value="MFD2698273.1"/>
    <property type="molecule type" value="Genomic_DNA"/>
</dbReference>
<dbReference type="Gene3D" id="3.40.1090.10">
    <property type="entry name" value="Cytosolic phospholipase A2 catalytic domain"/>
    <property type="match status" value="2"/>
</dbReference>
<dbReference type="InterPro" id="IPR050301">
    <property type="entry name" value="NTE"/>
</dbReference>
<feature type="active site" description="Nucleophile" evidence="4">
    <location>
        <position position="67"/>
    </location>
</feature>
<organism evidence="7 8">
    <name type="scientific">Mesonia sediminis</name>
    <dbReference type="NCBI Taxonomy" id="1703946"/>
    <lineage>
        <taxon>Bacteria</taxon>
        <taxon>Pseudomonadati</taxon>
        <taxon>Bacteroidota</taxon>
        <taxon>Flavobacteriia</taxon>
        <taxon>Flavobacteriales</taxon>
        <taxon>Flavobacteriaceae</taxon>
        <taxon>Mesonia</taxon>
    </lineage>
</organism>
<keyword evidence="2 4" id="KW-0442">Lipid degradation</keyword>
<evidence type="ECO:0000256" key="4">
    <source>
        <dbReference type="PROSITE-ProRule" id="PRU01161"/>
    </source>
</evidence>
<name>A0ABW5SFI3_9FLAO</name>
<proteinExistence type="predicted"/>
<feature type="domain" description="PNPLA" evidence="6">
    <location>
        <begin position="34"/>
        <end position="224"/>
    </location>
</feature>
<accession>A0ABW5SFI3</accession>
<protein>
    <submittedName>
        <fullName evidence="7">Patatin-like phospholipase family protein</fullName>
    </submittedName>
</protein>
<comment type="caution">
    <text evidence="7">The sequence shown here is derived from an EMBL/GenBank/DDBJ whole genome shotgun (WGS) entry which is preliminary data.</text>
</comment>
<dbReference type="PANTHER" id="PTHR14226">
    <property type="entry name" value="NEUROPATHY TARGET ESTERASE/SWISS CHEESE D.MELANOGASTER"/>
    <property type="match status" value="1"/>
</dbReference>
<feature type="short sequence motif" description="GXSXG" evidence="4">
    <location>
        <begin position="65"/>
        <end position="69"/>
    </location>
</feature>
<sequence length="749" mass="85019">MNKPSLVFLMCCFWVVQLMAQEHKPIPEKPRVGLVLSGGGAKGLAHIGVLKAIEESGVRVDYIAGTSMGAIVGSLYATGYTANQLDSIFNSVNFEQLLQDQVPRNAKSFYEKNDAERYALTLPFNQFKLSLPSSLSKGQNFYNLLAQLMHPVREVKDFSKLPIPFFCIATDVETGKEVVLDKGGLPEAVSASGALPTLFSPVEIDGKLLIDGGVTNNYPVRLLRAKNLDYVIGVDVQDSLVSRDKLKSALEILTQINNFRTIYDMKEKRQETDVYIKPDISSYTVLSFDKGKQIIKEGEKVAAEYRSIFQEIAKKQKQSAHGHMALQPKDSLFIQNIAIMGSSKYPRNYIKGRLKIDENQQIAYTQLNEGLQNISATGNFKRITYRLLPQPNEKFDLILEVTENKTDTFLRFGLHFDELYRSAALVNFTHKSLLFSNDILSFDGIAGDNFRYDFQYYLDKGVYWSLGLNSRVNQFNKNVAFNTISENIDIPNLDVNMVDVHYFDFTNQFYAETFLSKHFKFGVGAEHKYTRIETETIFGEENQQSLPFAILEESNVYSALGYLYYDTFDDAHFPTRGFKFKADFNLYLFAQKETYTFSEFSIASGYLGYTFSVNPWLRFKVDSEAGFRIGKNRMDALDFVLGGYGAQPINNFVPFYGYDFVSLSADSYIKGQIDADIEFFPKNHFTLGYAMANVENDLFETGNWLSLPDYTGFSIGYGLETILGPIEIRYTQSPERSKSEWFFSLGYAF</sequence>
<dbReference type="Gene3D" id="3.10.20.310">
    <property type="entry name" value="membrane protein fhac"/>
    <property type="match status" value="1"/>
</dbReference>
<dbReference type="Pfam" id="PF01734">
    <property type="entry name" value="Patatin"/>
    <property type="match status" value="1"/>
</dbReference>
<feature type="short sequence motif" description="GXGXXG" evidence="4">
    <location>
        <begin position="38"/>
        <end position="43"/>
    </location>
</feature>
<dbReference type="InterPro" id="IPR043864">
    <property type="entry name" value="Omp85-like_dom"/>
</dbReference>
<evidence type="ECO:0000259" key="6">
    <source>
        <dbReference type="PROSITE" id="PS51635"/>
    </source>
</evidence>
<evidence type="ECO:0000313" key="7">
    <source>
        <dbReference type="EMBL" id="MFD2698273.1"/>
    </source>
</evidence>
<gene>
    <name evidence="7" type="ORF">ACFSQ0_09740</name>
</gene>
<dbReference type="InterPro" id="IPR016035">
    <property type="entry name" value="Acyl_Trfase/lysoPLipase"/>
</dbReference>
<feature type="signal peptide" evidence="5">
    <location>
        <begin position="1"/>
        <end position="20"/>
    </location>
</feature>
<evidence type="ECO:0000256" key="5">
    <source>
        <dbReference type="SAM" id="SignalP"/>
    </source>
</evidence>
<evidence type="ECO:0000256" key="2">
    <source>
        <dbReference type="ARBA" id="ARBA00022963"/>
    </source>
</evidence>
<dbReference type="Proteomes" id="UP001597357">
    <property type="component" value="Unassembled WGS sequence"/>
</dbReference>
<dbReference type="Pfam" id="PF19143">
    <property type="entry name" value="Omp85_2"/>
    <property type="match status" value="1"/>
</dbReference>
<feature type="short sequence motif" description="DGA/G" evidence="4">
    <location>
        <begin position="211"/>
        <end position="213"/>
    </location>
</feature>
<dbReference type="InterPro" id="IPR002641">
    <property type="entry name" value="PNPLA_dom"/>
</dbReference>
<evidence type="ECO:0000313" key="8">
    <source>
        <dbReference type="Proteomes" id="UP001597357"/>
    </source>
</evidence>
<dbReference type="SUPFAM" id="SSF52151">
    <property type="entry name" value="FabD/lysophospholipase-like"/>
    <property type="match status" value="1"/>
</dbReference>
<evidence type="ECO:0000256" key="3">
    <source>
        <dbReference type="ARBA" id="ARBA00023098"/>
    </source>
</evidence>
<keyword evidence="1 4" id="KW-0378">Hydrolase</keyword>
<keyword evidence="5" id="KW-0732">Signal</keyword>
<evidence type="ECO:0000256" key="1">
    <source>
        <dbReference type="ARBA" id="ARBA00022801"/>
    </source>
</evidence>
<keyword evidence="8" id="KW-1185">Reference proteome</keyword>